<feature type="domain" description="TonB-dependent receptor plug" evidence="15">
    <location>
        <begin position="179"/>
        <end position="277"/>
    </location>
</feature>
<dbReference type="CDD" id="cd01347">
    <property type="entry name" value="ligand_gated_channel"/>
    <property type="match status" value="1"/>
</dbReference>
<evidence type="ECO:0000256" key="8">
    <source>
        <dbReference type="ARBA" id="ARBA00023136"/>
    </source>
</evidence>
<keyword evidence="3 11" id="KW-0813">Transport</keyword>
<keyword evidence="8 11" id="KW-0472">Membrane</keyword>
<evidence type="ECO:0000313" key="16">
    <source>
        <dbReference type="EMBL" id="RVT83859.1"/>
    </source>
</evidence>
<dbReference type="InterPro" id="IPR037066">
    <property type="entry name" value="Plug_dom_sf"/>
</dbReference>
<dbReference type="Proteomes" id="UP000288587">
    <property type="component" value="Unassembled WGS sequence"/>
</dbReference>
<accession>A0A437LEX7</accession>
<dbReference type="AlphaFoldDB" id="A0A437LEX7"/>
<evidence type="ECO:0000256" key="5">
    <source>
        <dbReference type="ARBA" id="ARBA00022692"/>
    </source>
</evidence>
<evidence type="ECO:0000256" key="4">
    <source>
        <dbReference type="ARBA" id="ARBA00022452"/>
    </source>
</evidence>
<evidence type="ECO:0000256" key="6">
    <source>
        <dbReference type="ARBA" id="ARBA00022729"/>
    </source>
</evidence>
<dbReference type="InterPro" id="IPR039426">
    <property type="entry name" value="TonB-dep_rcpt-like"/>
</dbReference>
<dbReference type="EMBL" id="SACM01000004">
    <property type="protein sequence ID" value="RVT83859.1"/>
    <property type="molecule type" value="Genomic_DNA"/>
</dbReference>
<dbReference type="InterPro" id="IPR012910">
    <property type="entry name" value="Plug_dom"/>
</dbReference>
<evidence type="ECO:0000313" key="17">
    <source>
        <dbReference type="Proteomes" id="UP000288587"/>
    </source>
</evidence>
<evidence type="ECO:0000256" key="7">
    <source>
        <dbReference type="ARBA" id="ARBA00023077"/>
    </source>
</evidence>
<dbReference type="PANTHER" id="PTHR30069">
    <property type="entry name" value="TONB-DEPENDENT OUTER MEMBRANE RECEPTOR"/>
    <property type="match status" value="1"/>
</dbReference>
<evidence type="ECO:0000256" key="12">
    <source>
        <dbReference type="RuleBase" id="RU003357"/>
    </source>
</evidence>
<evidence type="ECO:0000259" key="14">
    <source>
        <dbReference type="Pfam" id="PF00593"/>
    </source>
</evidence>
<evidence type="ECO:0000256" key="1">
    <source>
        <dbReference type="ARBA" id="ARBA00004571"/>
    </source>
</evidence>
<dbReference type="GO" id="GO:0009279">
    <property type="term" value="C:cell outer membrane"/>
    <property type="evidence" value="ECO:0007669"/>
    <property type="project" value="UniProtKB-SubCell"/>
</dbReference>
<evidence type="ECO:0000256" key="10">
    <source>
        <dbReference type="ARBA" id="ARBA00023237"/>
    </source>
</evidence>
<name>A0A437LEX7_9BURK</name>
<gene>
    <name evidence="16" type="ORF">EOD73_14960</name>
</gene>
<comment type="subcellular location">
    <subcellularLocation>
        <location evidence="1 11">Cell outer membrane</location>
        <topology evidence="1 11">Multi-pass membrane protein</topology>
    </subcellularLocation>
</comment>
<dbReference type="SUPFAM" id="SSF56935">
    <property type="entry name" value="Porins"/>
    <property type="match status" value="1"/>
</dbReference>
<comment type="caution">
    <text evidence="16">The sequence shown here is derived from an EMBL/GenBank/DDBJ whole genome shotgun (WGS) entry which is preliminary data.</text>
</comment>
<keyword evidence="5 11" id="KW-0812">Transmembrane</keyword>
<organism evidence="16 17">
    <name type="scientific">Inhella crocodyli</name>
    <dbReference type="NCBI Taxonomy" id="2499851"/>
    <lineage>
        <taxon>Bacteria</taxon>
        <taxon>Pseudomonadati</taxon>
        <taxon>Pseudomonadota</taxon>
        <taxon>Betaproteobacteria</taxon>
        <taxon>Burkholderiales</taxon>
        <taxon>Sphaerotilaceae</taxon>
        <taxon>Inhella</taxon>
    </lineage>
</organism>
<dbReference type="Gene3D" id="2.40.170.20">
    <property type="entry name" value="TonB-dependent receptor, beta-barrel domain"/>
    <property type="match status" value="1"/>
</dbReference>
<evidence type="ECO:0000256" key="9">
    <source>
        <dbReference type="ARBA" id="ARBA00023170"/>
    </source>
</evidence>
<dbReference type="GO" id="GO:0015344">
    <property type="term" value="F:siderophore uptake transmembrane transporter activity"/>
    <property type="evidence" value="ECO:0007669"/>
    <property type="project" value="TreeGrafter"/>
</dbReference>
<dbReference type="Pfam" id="PF00593">
    <property type="entry name" value="TonB_dep_Rec_b-barrel"/>
    <property type="match status" value="1"/>
</dbReference>
<keyword evidence="9 16" id="KW-0675">Receptor</keyword>
<reference evidence="16 17" key="1">
    <citation type="submission" date="2019-01" db="EMBL/GenBank/DDBJ databases">
        <authorList>
            <person name="Chen W.-M."/>
        </authorList>
    </citation>
    <scope>NUCLEOTIDE SEQUENCE [LARGE SCALE GENOMIC DNA]</scope>
    <source>
        <strain evidence="16 17">CCP-18</strain>
    </source>
</reference>
<dbReference type="Pfam" id="PF07715">
    <property type="entry name" value="Plug"/>
    <property type="match status" value="1"/>
</dbReference>
<keyword evidence="6" id="KW-0732">Signal</keyword>
<dbReference type="PROSITE" id="PS52016">
    <property type="entry name" value="TONB_DEPENDENT_REC_3"/>
    <property type="match status" value="1"/>
</dbReference>
<proteinExistence type="inferred from homology"/>
<feature type="domain" description="TonB-dependent receptor-like beta-barrel" evidence="14">
    <location>
        <begin position="395"/>
        <end position="829"/>
    </location>
</feature>
<evidence type="ECO:0000256" key="2">
    <source>
        <dbReference type="ARBA" id="ARBA00009810"/>
    </source>
</evidence>
<dbReference type="OrthoDB" id="8671598at2"/>
<dbReference type="InterPro" id="IPR036942">
    <property type="entry name" value="Beta-barrel_TonB_sf"/>
</dbReference>
<keyword evidence="4 11" id="KW-1134">Transmembrane beta strand</keyword>
<keyword evidence="7 12" id="KW-0798">TonB box</keyword>
<keyword evidence="10 11" id="KW-0998">Cell outer membrane</keyword>
<feature type="region of interest" description="Disordered" evidence="13">
    <location>
        <begin position="445"/>
        <end position="485"/>
    </location>
</feature>
<evidence type="ECO:0000256" key="3">
    <source>
        <dbReference type="ARBA" id="ARBA00022448"/>
    </source>
</evidence>
<evidence type="ECO:0000259" key="15">
    <source>
        <dbReference type="Pfam" id="PF07715"/>
    </source>
</evidence>
<dbReference type="Gene3D" id="2.170.130.10">
    <property type="entry name" value="TonB-dependent receptor, plug domain"/>
    <property type="match status" value="1"/>
</dbReference>
<dbReference type="InterPro" id="IPR000531">
    <property type="entry name" value="Beta-barrel_TonB"/>
</dbReference>
<evidence type="ECO:0000256" key="13">
    <source>
        <dbReference type="SAM" id="MobiDB-lite"/>
    </source>
</evidence>
<sequence>MISPNSAALIAIESAGVSCSRNRKFGMAFSVGDGAHGIVGTCRHDGQAPARMTVPQKKFQGQVPRLGPPAAFWAGPGARAAGLCRSDADAQSLAHEGMRDARMGMGRRATVRRHCAPMHRLAVFLLSTSLAGGTPAWVQAPAAQATPPTPVAAAAAASAPAALDKVVVTGGPTPEMRRRASTASKIVIGREELLRYGDGALGDVLRRLPGVTLGGRPGRGGDVRLRGLGGGFTQILIDGDRAPAGFSVDQLPPEQVERIEVMRAPTAETGARAVAGTINIILREPLAQRSHELRLGASLDHGEPQWDAHWTRNGKFWDDSLVGALNVSLNQQRRYNDTNTRTTTLNTVTGARGLTSALGGNLDRRHNLNANGRLRWKLGEFTSLHIAPVLSFARGDNAGGWAQTGVSRFDATQTHSDSRSSTWRLTTTLQHRLPPSTRLEARVFGGRTQSTNESERQDALQGLPARRQDDRTRTTDDNLSLSTKWSEQTSREHNWVTGAEVEWTRRDQLRESLVDGQSRPELAEFGDNLQARTQRIAAYTQDEWSPSPQWSTYLGLRYEQIRTEGDPGQGPTRIATRNTSRVLSPLAHALWKPTWSKSDQIRMSLTRSYRAPALNDLIARPGINATYPTGPNPQNSPDWAGNPALKPELATALEIGWERFLPSGGVLTANASVRDIRGLIRRLLAQETVPWDASPRWVSRPRNLDRARVVALELEAKARVDELWDDPPDWLRPLLLRGNLALFHSQVDGLPGPNNRLEQQPKGTLNLGADYRFIGTSASAGVNLGVVPDTLVQQTPLSTWRQNRRRVADVYLVWAQGPELTWRLTASNLAPLDTLTTTTVSAAPTVTQTENRQRTFTVWGVRAEMRF</sequence>
<comment type="similarity">
    <text evidence="2 11 12">Belongs to the TonB-dependent receptor family.</text>
</comment>
<protein>
    <submittedName>
        <fullName evidence="16">TonB-dependent receptor</fullName>
    </submittedName>
</protein>
<dbReference type="GO" id="GO:0044718">
    <property type="term" value="P:siderophore transmembrane transport"/>
    <property type="evidence" value="ECO:0007669"/>
    <property type="project" value="TreeGrafter"/>
</dbReference>
<feature type="compositionally biased region" description="Basic and acidic residues" evidence="13">
    <location>
        <begin position="466"/>
        <end position="476"/>
    </location>
</feature>
<evidence type="ECO:0000256" key="11">
    <source>
        <dbReference type="PROSITE-ProRule" id="PRU01360"/>
    </source>
</evidence>
<dbReference type="PANTHER" id="PTHR30069:SF29">
    <property type="entry name" value="HEMOGLOBIN AND HEMOGLOBIN-HAPTOGLOBIN-BINDING PROTEIN 1-RELATED"/>
    <property type="match status" value="1"/>
</dbReference>
<keyword evidence="17" id="KW-1185">Reference proteome</keyword>